<evidence type="ECO:0000313" key="4">
    <source>
        <dbReference type="Proteomes" id="UP000823388"/>
    </source>
</evidence>
<dbReference type="Pfam" id="PF04578">
    <property type="entry name" value="DUF594"/>
    <property type="match status" value="1"/>
</dbReference>
<accession>A0A8T0QUJ4</accession>
<organism evidence="3 4">
    <name type="scientific">Panicum virgatum</name>
    <name type="common">Blackwell switchgrass</name>
    <dbReference type="NCBI Taxonomy" id="38727"/>
    <lineage>
        <taxon>Eukaryota</taxon>
        <taxon>Viridiplantae</taxon>
        <taxon>Streptophyta</taxon>
        <taxon>Embryophyta</taxon>
        <taxon>Tracheophyta</taxon>
        <taxon>Spermatophyta</taxon>
        <taxon>Magnoliopsida</taxon>
        <taxon>Liliopsida</taxon>
        <taxon>Poales</taxon>
        <taxon>Poaceae</taxon>
        <taxon>PACMAD clade</taxon>
        <taxon>Panicoideae</taxon>
        <taxon>Panicodae</taxon>
        <taxon>Paniceae</taxon>
        <taxon>Panicinae</taxon>
        <taxon>Panicum</taxon>
        <taxon>Panicum sect. Hiantes</taxon>
    </lineage>
</organism>
<keyword evidence="1" id="KW-0812">Transmembrane</keyword>
<dbReference type="Proteomes" id="UP000823388">
    <property type="component" value="Chromosome 6N"/>
</dbReference>
<feature type="transmembrane region" description="Helical" evidence="1">
    <location>
        <begin position="13"/>
        <end position="35"/>
    </location>
</feature>
<dbReference type="Pfam" id="PF13968">
    <property type="entry name" value="DUF4220"/>
    <property type="match status" value="1"/>
</dbReference>
<gene>
    <name evidence="3" type="ORF">PVAP13_6NG053300</name>
</gene>
<evidence type="ECO:0000259" key="2">
    <source>
        <dbReference type="Pfam" id="PF13968"/>
    </source>
</evidence>
<name>A0A8T0QUJ4_PANVG</name>
<protein>
    <recommendedName>
        <fullName evidence="2">DUF4220 domain-containing protein</fullName>
    </recommendedName>
</protein>
<feature type="domain" description="DUF4220" evidence="2">
    <location>
        <begin position="90"/>
        <end position="182"/>
    </location>
</feature>
<feature type="transmembrane region" description="Helical" evidence="1">
    <location>
        <begin position="47"/>
        <end position="65"/>
    </location>
</feature>
<dbReference type="InterPro" id="IPR025315">
    <property type="entry name" value="DUF4220"/>
</dbReference>
<evidence type="ECO:0000313" key="3">
    <source>
        <dbReference type="EMBL" id="KAG2576690.1"/>
    </source>
</evidence>
<comment type="caution">
    <text evidence="3">The sequence shown here is derived from an EMBL/GenBank/DDBJ whole genome shotgun (WGS) entry which is preliminary data.</text>
</comment>
<keyword evidence="1" id="KW-0472">Membrane</keyword>
<dbReference type="InterPro" id="IPR007658">
    <property type="entry name" value="DUF594"/>
</dbReference>
<dbReference type="AlphaFoldDB" id="A0A8T0QUJ4"/>
<reference evidence="3" key="1">
    <citation type="submission" date="2020-05" db="EMBL/GenBank/DDBJ databases">
        <title>WGS assembly of Panicum virgatum.</title>
        <authorList>
            <person name="Lovell J.T."/>
            <person name="Jenkins J."/>
            <person name="Shu S."/>
            <person name="Juenger T.E."/>
            <person name="Schmutz J."/>
        </authorList>
    </citation>
    <scope>NUCLEOTIDE SEQUENCE</scope>
    <source>
        <strain evidence="3">AP13</strain>
    </source>
</reference>
<proteinExistence type="predicted"/>
<sequence length="618" mass="70093">MSLSSAVQWWEEWQLRVLVLGSLTIQLYLAMYAPTRKRSNLHYLKRFLIWLSYLGGDALAIYALATLFNRQKKLQCSSSYPDAGSPHDLEVAVSVYVFSKSWSPSADNRLLAAAILLFLLGVFRCFEKPFALRRASFNSLVTSFHSAPMTGSTNREVVLEKYIQQAADFVQRNQDPPTLDKAAKQKRYFGPVSKPDKMFVDFADAYDVRLEKLESLWLLDVETAFEVLHPIKEGYSGSDIKVTYLLLYITYFSEILSVPGRLSLKWERVLYRWIARSFGYSSPIVVAQHSLIGGILKGNEKLSLILLCIGKSFKCQDLLYHFFGLTYSHHEALDITRLIHAHVKNGWINHISDVESYWEFSDFRGHQTLEHNGCEDNLGWSIEKPFDESVLLWHLATDICIHRRAKATPIDSIYASKLSTKISNYMMYLLSAKPEMMLPGSRVTLFHIANKKLNGILRGDGGVSASDENQLVEKIISKAENADAEGFLRNAWLLAQALMQLDDDDKMWKVIRGVWVEMLCFSAGRCRGYLHAKSLCDGGEYLTFVSLLMSHAGLEIFPDKQQRVKLRLPKEQRVHIAKQMIEEEAAGNQPAAMVHVFGEQNAAATQPSASHEIVMVDV</sequence>
<evidence type="ECO:0000256" key="1">
    <source>
        <dbReference type="SAM" id="Phobius"/>
    </source>
</evidence>
<keyword evidence="1" id="KW-1133">Transmembrane helix</keyword>
<keyword evidence="4" id="KW-1185">Reference proteome</keyword>
<dbReference type="PANTHER" id="PTHR31325">
    <property type="entry name" value="OS01G0798800 PROTEIN-RELATED"/>
    <property type="match status" value="1"/>
</dbReference>
<dbReference type="EMBL" id="CM029048">
    <property type="protein sequence ID" value="KAG2576690.1"/>
    <property type="molecule type" value="Genomic_DNA"/>
</dbReference>